<dbReference type="Proteomes" id="UP000292372">
    <property type="component" value="Unassembled WGS sequence"/>
</dbReference>
<keyword evidence="1" id="KW-0472">Membrane</keyword>
<accession>A0A4Q9FT31</accession>
<comment type="caution">
    <text evidence="2">The sequence shown here is derived from an EMBL/GenBank/DDBJ whole genome shotgun (WGS) entry which is preliminary data.</text>
</comment>
<feature type="transmembrane region" description="Helical" evidence="1">
    <location>
        <begin position="271"/>
        <end position="291"/>
    </location>
</feature>
<keyword evidence="1" id="KW-0812">Transmembrane</keyword>
<dbReference type="RefSeq" id="WP_130935047.1">
    <property type="nucleotide sequence ID" value="NZ_BMEE01000001.1"/>
</dbReference>
<evidence type="ECO:0008006" key="4">
    <source>
        <dbReference type="Google" id="ProtNLM"/>
    </source>
</evidence>
<proteinExistence type="predicted"/>
<keyword evidence="3" id="KW-1185">Reference proteome</keyword>
<feature type="transmembrane region" description="Helical" evidence="1">
    <location>
        <begin position="153"/>
        <end position="176"/>
    </location>
</feature>
<name>A0A4Q9FT31_9FLAO</name>
<evidence type="ECO:0000313" key="3">
    <source>
        <dbReference type="Proteomes" id="UP000292372"/>
    </source>
</evidence>
<gene>
    <name evidence="2" type="ORF">EYD46_00225</name>
</gene>
<feature type="transmembrane region" description="Helical" evidence="1">
    <location>
        <begin position="216"/>
        <end position="235"/>
    </location>
</feature>
<dbReference type="AlphaFoldDB" id="A0A4Q9FT31"/>
<dbReference type="EMBL" id="SIRS01000001">
    <property type="protein sequence ID" value="TBN18529.1"/>
    <property type="molecule type" value="Genomic_DNA"/>
</dbReference>
<feature type="transmembrane region" description="Helical" evidence="1">
    <location>
        <begin position="89"/>
        <end position="113"/>
    </location>
</feature>
<sequence length="524" mass="60958">MLKLNILKTVLVCVFNCIVAFSFYFENLDATYSELSSDLLNIIPIAHKFDNPELYKEDLYANDIENVKYYIPFFVQPLRFLGIFTNANYLQALNILSLFCHLCFGILWFLMFYRYSSNFWVAFLMSIFVRGVFWLPGLELLGISGLWTMVPRTLYLTLFPIPFLLISSKSGMILLSTFLMGFIFNFHPITGIGGILLYILYLTFFSKKGKVTFKNITWVIGILVMGMLPFILTYFQKTPSLVNYSIEDYLEAFYFRIPKWFINPVLFVKSWSNRGAILMFLPIIIYLLVGIKYKSHTKRSRRLAVITLLMFVLPLLSVYVEQLINSLFSLNLRMSFQLIRAQKMALVPSYFAMTTLLVMLSKKIKFIYFTPVITVCFIMVLVLSKSAIFKGVTIVNNDTFNSILPFNLSLSKPSQKRNKTKDAMAKYIEDYTHVDAVIFGDYLYRSASKRSVILDTKGASMLIEGNPERYIDWYQSKMKFRSIGSIDEKIEYLRYLGVDYYVTQNTTYNLEVVHNEGSWLLYKI</sequence>
<feature type="transmembrane region" description="Helical" evidence="1">
    <location>
        <begin position="340"/>
        <end position="359"/>
    </location>
</feature>
<protein>
    <recommendedName>
        <fullName evidence="4">DUF2079 domain-containing protein</fullName>
    </recommendedName>
</protein>
<keyword evidence="1" id="KW-1133">Transmembrane helix</keyword>
<feature type="transmembrane region" description="Helical" evidence="1">
    <location>
        <begin position="366"/>
        <end position="384"/>
    </location>
</feature>
<feature type="transmembrane region" description="Helical" evidence="1">
    <location>
        <begin position="119"/>
        <end position="141"/>
    </location>
</feature>
<feature type="transmembrane region" description="Helical" evidence="1">
    <location>
        <begin position="182"/>
        <end position="204"/>
    </location>
</feature>
<feature type="transmembrane region" description="Helical" evidence="1">
    <location>
        <begin position="303"/>
        <end position="320"/>
    </location>
</feature>
<dbReference type="OrthoDB" id="1397282at2"/>
<evidence type="ECO:0000256" key="1">
    <source>
        <dbReference type="SAM" id="Phobius"/>
    </source>
</evidence>
<reference evidence="2 3" key="1">
    <citation type="journal article" date="2015" name="Int. J. Syst. Evol. Microbiol.">
        <title>Hyunsoonleella pacifica sp. nov., isolated from seawater of South Pacific Gyre.</title>
        <authorList>
            <person name="Gao X."/>
            <person name="Zhang Z."/>
            <person name="Dai X."/>
            <person name="Zhang X.H."/>
        </authorList>
    </citation>
    <scope>NUCLEOTIDE SEQUENCE [LARGE SCALE GENOMIC DNA]</scope>
    <source>
        <strain evidence="2 3">SW033</strain>
    </source>
</reference>
<evidence type="ECO:0000313" key="2">
    <source>
        <dbReference type="EMBL" id="TBN18529.1"/>
    </source>
</evidence>
<organism evidence="2 3">
    <name type="scientific">Hyunsoonleella pacifica</name>
    <dbReference type="NCBI Taxonomy" id="1080224"/>
    <lineage>
        <taxon>Bacteria</taxon>
        <taxon>Pseudomonadati</taxon>
        <taxon>Bacteroidota</taxon>
        <taxon>Flavobacteriia</taxon>
        <taxon>Flavobacteriales</taxon>
        <taxon>Flavobacteriaceae</taxon>
    </lineage>
</organism>